<evidence type="ECO:0000256" key="1">
    <source>
        <dbReference type="ARBA" id="ARBA00022730"/>
    </source>
</evidence>
<feature type="region of interest" description="Disordered" evidence="6">
    <location>
        <begin position="187"/>
        <end position="221"/>
    </location>
</feature>
<dbReference type="RefSeq" id="WP_111147678.1">
    <property type="nucleotide sequence ID" value="NZ_QKRB01000048.1"/>
</dbReference>
<protein>
    <recommendedName>
        <fullName evidence="5">Large ribosomal subunit protein bL25</fullName>
    </recommendedName>
    <alternativeName>
        <fullName evidence="5">General stress protein CTC</fullName>
    </alternativeName>
</protein>
<dbReference type="Pfam" id="PF01386">
    <property type="entry name" value="Ribosomal_L25p"/>
    <property type="match status" value="1"/>
</dbReference>
<dbReference type="AlphaFoldDB" id="A0A2W1L7S4"/>
<feature type="domain" description="Large ribosomal subunit protein bL25 L25" evidence="7">
    <location>
        <begin position="6"/>
        <end position="92"/>
    </location>
</feature>
<evidence type="ECO:0000259" key="8">
    <source>
        <dbReference type="Pfam" id="PF14693"/>
    </source>
</evidence>
<evidence type="ECO:0000313" key="9">
    <source>
        <dbReference type="EMBL" id="PZD94869.1"/>
    </source>
</evidence>
<gene>
    <name evidence="5" type="primary">rplY</name>
    <name evidence="5" type="synonym">ctc</name>
    <name evidence="9" type="ORF">DNH61_15935</name>
</gene>
<dbReference type="InterPro" id="IPR037121">
    <property type="entry name" value="Ribosomal_bL25_C"/>
</dbReference>
<dbReference type="GO" id="GO:0006412">
    <property type="term" value="P:translation"/>
    <property type="evidence" value="ECO:0007669"/>
    <property type="project" value="UniProtKB-UniRule"/>
</dbReference>
<dbReference type="NCBIfam" id="TIGR00731">
    <property type="entry name" value="bL25_bact_ctc"/>
    <property type="match status" value="1"/>
</dbReference>
<dbReference type="GO" id="GO:0022625">
    <property type="term" value="C:cytosolic large ribosomal subunit"/>
    <property type="evidence" value="ECO:0007669"/>
    <property type="project" value="TreeGrafter"/>
</dbReference>
<keyword evidence="4 5" id="KW-0687">Ribonucleoprotein</keyword>
<dbReference type="InterPro" id="IPR011035">
    <property type="entry name" value="Ribosomal_bL25/Gln-tRNA_synth"/>
</dbReference>
<sequence>MTITMKAEERLVQTKADLRQLREQGKVPGVVYGKNIGKATAIAVEEKELMALIRSNPHAILELEVPAEGKQSVMLSDVQRDPLNRNLLHIDFHQIDMNQAVRTQVRVETTGVSAGEKEGGIVQTMLHELEIQCLPSRIPDSVAVDISSLQVGENILVGELKLPEGVELKADPEMVVVTVLAPQKDLTAEEAEDAAVEEAEAASRAEEAGAEEVREEEASKA</sequence>
<dbReference type="GO" id="GO:0008097">
    <property type="term" value="F:5S rRNA binding"/>
    <property type="evidence" value="ECO:0007669"/>
    <property type="project" value="InterPro"/>
</dbReference>
<dbReference type="Gene3D" id="2.170.120.20">
    <property type="entry name" value="Ribosomal protein L25, beta domain"/>
    <property type="match status" value="1"/>
</dbReference>
<dbReference type="Gene3D" id="2.40.240.10">
    <property type="entry name" value="Ribosomal Protein L25, Chain P"/>
    <property type="match status" value="1"/>
</dbReference>
<dbReference type="InterPro" id="IPR020930">
    <property type="entry name" value="Ribosomal_uL5_bac-type"/>
</dbReference>
<dbReference type="GO" id="GO:0003735">
    <property type="term" value="F:structural constituent of ribosome"/>
    <property type="evidence" value="ECO:0007669"/>
    <property type="project" value="InterPro"/>
</dbReference>
<evidence type="ECO:0000256" key="2">
    <source>
        <dbReference type="ARBA" id="ARBA00022884"/>
    </source>
</evidence>
<dbReference type="PANTHER" id="PTHR33284:SF1">
    <property type="entry name" value="RIBOSOMAL PROTEIN L25_GLN-TRNA SYNTHETASE, ANTI-CODON-BINDING DOMAIN-CONTAINING PROTEIN"/>
    <property type="match status" value="1"/>
</dbReference>
<dbReference type="InterPro" id="IPR020057">
    <property type="entry name" value="Ribosomal_bL25_b-dom"/>
</dbReference>
<keyword evidence="1 5" id="KW-0699">rRNA-binding</keyword>
<proteinExistence type="inferred from homology"/>
<dbReference type="Proteomes" id="UP000249522">
    <property type="component" value="Unassembled WGS sequence"/>
</dbReference>
<feature type="domain" description="Large ribosomal subunit protein bL25 beta" evidence="8">
    <location>
        <begin position="101"/>
        <end position="183"/>
    </location>
</feature>
<dbReference type="EMBL" id="QKRB01000048">
    <property type="protein sequence ID" value="PZD94869.1"/>
    <property type="molecule type" value="Genomic_DNA"/>
</dbReference>
<evidence type="ECO:0000256" key="5">
    <source>
        <dbReference type="HAMAP-Rule" id="MF_01334"/>
    </source>
</evidence>
<comment type="similarity">
    <text evidence="5">Belongs to the bacterial ribosomal protein bL25 family. CTC subfamily.</text>
</comment>
<keyword evidence="2 5" id="KW-0694">RNA-binding</keyword>
<evidence type="ECO:0000256" key="6">
    <source>
        <dbReference type="SAM" id="MobiDB-lite"/>
    </source>
</evidence>
<keyword evidence="10" id="KW-1185">Reference proteome</keyword>
<dbReference type="InterPro" id="IPR020056">
    <property type="entry name" value="Rbsml_bL25/Gln-tRNA_synth_N"/>
</dbReference>
<dbReference type="OrthoDB" id="9790002at2"/>
<organism evidence="9 10">
    <name type="scientific">Paenibacillus sambharensis</name>
    <dbReference type="NCBI Taxonomy" id="1803190"/>
    <lineage>
        <taxon>Bacteria</taxon>
        <taxon>Bacillati</taxon>
        <taxon>Bacillota</taxon>
        <taxon>Bacilli</taxon>
        <taxon>Bacillales</taxon>
        <taxon>Paenibacillaceae</taxon>
        <taxon>Paenibacillus</taxon>
    </lineage>
</organism>
<dbReference type="HAMAP" id="MF_01334">
    <property type="entry name" value="Ribosomal_bL25_CTC"/>
    <property type="match status" value="1"/>
</dbReference>
<evidence type="ECO:0000259" key="7">
    <source>
        <dbReference type="Pfam" id="PF01386"/>
    </source>
</evidence>
<evidence type="ECO:0000256" key="4">
    <source>
        <dbReference type="ARBA" id="ARBA00023274"/>
    </source>
</evidence>
<comment type="function">
    <text evidence="5">This is one of the proteins that binds to the 5S RNA in the ribosome where it forms part of the central protuberance.</text>
</comment>
<comment type="subunit">
    <text evidence="5">Part of the 50S ribosomal subunit; part of the 5S rRNA/L5/L18/L25 subcomplex. Contacts the 5S rRNA. Binds to the 5S rRNA independently of L5 and L18.</text>
</comment>
<feature type="compositionally biased region" description="Acidic residues" evidence="6">
    <location>
        <begin position="188"/>
        <end position="200"/>
    </location>
</feature>
<dbReference type="InterPro" id="IPR029751">
    <property type="entry name" value="Ribosomal_L25_dom"/>
</dbReference>
<accession>A0A2W1L7S4</accession>
<evidence type="ECO:0000256" key="3">
    <source>
        <dbReference type="ARBA" id="ARBA00022980"/>
    </source>
</evidence>
<dbReference type="SUPFAM" id="SSF50715">
    <property type="entry name" value="Ribosomal protein L25-like"/>
    <property type="match status" value="1"/>
</dbReference>
<evidence type="ECO:0000313" key="10">
    <source>
        <dbReference type="Proteomes" id="UP000249522"/>
    </source>
</evidence>
<keyword evidence="3 5" id="KW-0689">Ribosomal protein</keyword>
<name>A0A2W1L7S4_9BACL</name>
<reference evidence="9 10" key="1">
    <citation type="submission" date="2018-06" db="EMBL/GenBank/DDBJ databases">
        <title>Paenibacillus imtechensis sp. nov.</title>
        <authorList>
            <person name="Pinnaka A.K."/>
            <person name="Singh H."/>
            <person name="Kaur M."/>
        </authorList>
    </citation>
    <scope>NUCLEOTIDE SEQUENCE [LARGE SCALE GENOMIC DNA]</scope>
    <source>
        <strain evidence="9 10">SMB1</strain>
    </source>
</reference>
<dbReference type="PANTHER" id="PTHR33284">
    <property type="entry name" value="RIBOSOMAL PROTEIN L25/GLN-TRNA SYNTHETASE, ANTI-CODON-BINDING DOMAIN-CONTAINING PROTEIN"/>
    <property type="match status" value="1"/>
</dbReference>
<dbReference type="InterPro" id="IPR001021">
    <property type="entry name" value="Ribosomal_bL25_long"/>
</dbReference>
<dbReference type="Pfam" id="PF14693">
    <property type="entry name" value="Ribosomal_TL5_C"/>
    <property type="match status" value="1"/>
</dbReference>
<comment type="caution">
    <text evidence="9">The sequence shown here is derived from an EMBL/GenBank/DDBJ whole genome shotgun (WGS) entry which is preliminary data.</text>
</comment>
<dbReference type="CDD" id="cd00495">
    <property type="entry name" value="Ribosomal_L25_TL5_CTC"/>
    <property type="match status" value="1"/>
</dbReference>